<dbReference type="STRING" id="1002804.HBZC1_15240"/>
<sequence>MQKSKKIIGLSLLLWVLFNPLLAKSYEIDKAHTRVGFKVKHLSISYVTGDFKDYSAVVDFDPASHTFKKLEADIKVDSVDTNNQNRDAHLRTDDFFKESKYPVIHFAMDQYKKINTQHGEVEGTLNIAGIAHKVKLKAEIGGVIKTEEGKEKVGFSLSGKIKRSDFKFAPQMGNAKIGDVVILNVEVEAAQK</sequence>
<name>F8KP05_HELBC</name>
<dbReference type="PANTHER" id="PTHR34406:SF1">
    <property type="entry name" value="PROTEIN YCEI"/>
    <property type="match status" value="1"/>
</dbReference>
<dbReference type="Pfam" id="PF04264">
    <property type="entry name" value="YceI"/>
    <property type="match status" value="1"/>
</dbReference>
<dbReference type="EMBL" id="FR871757">
    <property type="protein sequence ID" value="CCB80510.1"/>
    <property type="molecule type" value="Genomic_DNA"/>
</dbReference>
<keyword evidence="3" id="KW-1185">Reference proteome</keyword>
<protein>
    <submittedName>
        <fullName evidence="2">Putative periplasmic protein</fullName>
    </submittedName>
</protein>
<evidence type="ECO:0000313" key="2">
    <source>
        <dbReference type="EMBL" id="CCB80510.1"/>
    </source>
</evidence>
<organism evidence="2 3">
    <name type="scientific">Helicobacter bizzozeronii (strain CIII-1)</name>
    <dbReference type="NCBI Taxonomy" id="1002804"/>
    <lineage>
        <taxon>Bacteria</taxon>
        <taxon>Pseudomonadati</taxon>
        <taxon>Campylobacterota</taxon>
        <taxon>Epsilonproteobacteria</taxon>
        <taxon>Campylobacterales</taxon>
        <taxon>Helicobacteraceae</taxon>
        <taxon>Helicobacter</taxon>
    </lineage>
</organism>
<dbReference type="InterPro" id="IPR007372">
    <property type="entry name" value="Lipid/polyisoprenoid-bd_YceI"/>
</dbReference>
<feature type="domain" description="Lipid/polyisoprenoid-binding YceI-like" evidence="1">
    <location>
        <begin position="25"/>
        <end position="190"/>
    </location>
</feature>
<dbReference type="SUPFAM" id="SSF101874">
    <property type="entry name" value="YceI-like"/>
    <property type="match status" value="1"/>
</dbReference>
<proteinExistence type="predicted"/>
<reference evidence="2 3" key="1">
    <citation type="journal article" date="2011" name="J. Bacteriol.">
        <title>Genome sequence of Helicobacter bizzozeronii strain CIII-1, an isolate from human gastric mucosa.</title>
        <authorList>
            <person name="Schott T."/>
            <person name="Rossi M."/>
            <person name="Hanninen M.L."/>
        </authorList>
    </citation>
    <scope>NUCLEOTIDE SEQUENCE [LARGE SCALE GENOMIC DNA]</scope>
    <source>
        <strain evidence="2 3">CIII-1</strain>
    </source>
</reference>
<evidence type="ECO:0000313" key="3">
    <source>
        <dbReference type="Proteomes" id="UP000008387"/>
    </source>
</evidence>
<dbReference type="eggNOG" id="COG2353">
    <property type="taxonomic scope" value="Bacteria"/>
</dbReference>
<dbReference type="RefSeq" id="WP_013890910.1">
    <property type="nucleotide sequence ID" value="NC_015674.1"/>
</dbReference>
<dbReference type="Gene3D" id="2.40.128.110">
    <property type="entry name" value="Lipid/polyisoprenoid-binding, YceI-like"/>
    <property type="match status" value="1"/>
</dbReference>
<dbReference type="InterPro" id="IPR036761">
    <property type="entry name" value="TTHA0802/YceI-like_sf"/>
</dbReference>
<dbReference type="Proteomes" id="UP000008387">
    <property type="component" value="Chromosome"/>
</dbReference>
<dbReference type="SMART" id="SM00867">
    <property type="entry name" value="YceI"/>
    <property type="match status" value="1"/>
</dbReference>
<gene>
    <name evidence="2" type="ordered locus">HBZC1_15240</name>
</gene>
<dbReference type="AlphaFoldDB" id="F8KP05"/>
<evidence type="ECO:0000259" key="1">
    <source>
        <dbReference type="SMART" id="SM00867"/>
    </source>
</evidence>
<dbReference type="HOGENOM" id="CLU_071003_3_0_7"/>
<dbReference type="PANTHER" id="PTHR34406">
    <property type="entry name" value="PROTEIN YCEI"/>
    <property type="match status" value="1"/>
</dbReference>
<dbReference type="KEGG" id="hbi:HBZC1_15240"/>
<accession>F8KP05</accession>